<dbReference type="Proteomes" id="UP000177723">
    <property type="component" value="Unassembled WGS sequence"/>
</dbReference>
<dbReference type="Pfam" id="PF18915">
    <property type="entry name" value="DUF5667"/>
    <property type="match status" value="1"/>
</dbReference>
<accession>A0A1F5WPB8</accession>
<feature type="coiled-coil region" evidence="1">
    <location>
        <begin position="130"/>
        <end position="198"/>
    </location>
</feature>
<evidence type="ECO:0000256" key="1">
    <source>
        <dbReference type="SAM" id="Coils"/>
    </source>
</evidence>
<feature type="compositionally biased region" description="Basic and acidic residues" evidence="2">
    <location>
        <begin position="203"/>
        <end position="224"/>
    </location>
</feature>
<sequence>MEDRLEKIFKKGQEIKLNPSEKEKMRDFVISYAKKNTKRKTFSIFSVLRSAPAILIFTIVFGGVGISFAAEKALPGDVLYSVKTNINEEVIGLLTVSDENKVKWLAKVAERRIEETETLVKENRFDPAAKEKIEKNFEQKAKKIKEKIQAIDEKNNLDAASMASQNLENTLEKHREILEKLSEEKSESREEIDSVLENVKSFRDSIRKSREGSERKRRLFEEKQLSATSPSATSTEDRDKEEIERD</sequence>
<keyword evidence="3" id="KW-1133">Transmembrane helix</keyword>
<gene>
    <name evidence="5" type="ORF">A3F23_00715</name>
</gene>
<evidence type="ECO:0000313" key="5">
    <source>
        <dbReference type="EMBL" id="OGF77485.1"/>
    </source>
</evidence>
<reference evidence="5 6" key="1">
    <citation type="journal article" date="2016" name="Nat. Commun.">
        <title>Thousands of microbial genomes shed light on interconnected biogeochemical processes in an aquifer system.</title>
        <authorList>
            <person name="Anantharaman K."/>
            <person name="Brown C.T."/>
            <person name="Hug L.A."/>
            <person name="Sharon I."/>
            <person name="Castelle C.J."/>
            <person name="Probst A.J."/>
            <person name="Thomas B.C."/>
            <person name="Singh A."/>
            <person name="Wilkins M.J."/>
            <person name="Karaoz U."/>
            <person name="Brodie E.L."/>
            <person name="Williams K.H."/>
            <person name="Hubbard S.S."/>
            <person name="Banfield J.F."/>
        </authorList>
    </citation>
    <scope>NUCLEOTIDE SEQUENCE [LARGE SCALE GENOMIC DNA]</scope>
</reference>
<dbReference type="AlphaFoldDB" id="A0A1F5WPB8"/>
<evidence type="ECO:0000313" key="6">
    <source>
        <dbReference type="Proteomes" id="UP000177723"/>
    </source>
</evidence>
<feature type="transmembrane region" description="Helical" evidence="3">
    <location>
        <begin position="44"/>
        <end position="70"/>
    </location>
</feature>
<keyword evidence="1" id="KW-0175">Coiled coil</keyword>
<feature type="region of interest" description="Disordered" evidence="2">
    <location>
        <begin position="203"/>
        <end position="246"/>
    </location>
</feature>
<proteinExistence type="predicted"/>
<dbReference type="EMBL" id="MFHT01000017">
    <property type="protein sequence ID" value="OGF77485.1"/>
    <property type="molecule type" value="Genomic_DNA"/>
</dbReference>
<feature type="compositionally biased region" description="Basic and acidic residues" evidence="2">
    <location>
        <begin position="235"/>
        <end position="246"/>
    </location>
</feature>
<protein>
    <recommendedName>
        <fullName evidence="4">DUF5667 domain-containing protein</fullName>
    </recommendedName>
</protein>
<keyword evidence="3" id="KW-0472">Membrane</keyword>
<keyword evidence="3" id="KW-0812">Transmembrane</keyword>
<feature type="compositionally biased region" description="Polar residues" evidence="2">
    <location>
        <begin position="225"/>
        <end position="234"/>
    </location>
</feature>
<evidence type="ECO:0000256" key="2">
    <source>
        <dbReference type="SAM" id="MobiDB-lite"/>
    </source>
</evidence>
<evidence type="ECO:0000256" key="3">
    <source>
        <dbReference type="SAM" id="Phobius"/>
    </source>
</evidence>
<feature type="domain" description="DUF5667" evidence="4">
    <location>
        <begin position="73"/>
        <end position="184"/>
    </location>
</feature>
<organism evidence="5 6">
    <name type="scientific">Candidatus Giovannonibacteria bacterium RIFCSPHIGHO2_12_FULL_43_15</name>
    <dbReference type="NCBI Taxonomy" id="1798341"/>
    <lineage>
        <taxon>Bacteria</taxon>
        <taxon>Candidatus Giovannoniibacteriota</taxon>
    </lineage>
</organism>
<name>A0A1F5WPB8_9BACT</name>
<comment type="caution">
    <text evidence="5">The sequence shown here is derived from an EMBL/GenBank/DDBJ whole genome shotgun (WGS) entry which is preliminary data.</text>
</comment>
<dbReference type="InterPro" id="IPR043725">
    <property type="entry name" value="DUF5667"/>
</dbReference>
<evidence type="ECO:0000259" key="4">
    <source>
        <dbReference type="Pfam" id="PF18915"/>
    </source>
</evidence>